<organism evidence="1">
    <name type="scientific">Arundo donax</name>
    <name type="common">Giant reed</name>
    <name type="synonym">Donax arundinaceus</name>
    <dbReference type="NCBI Taxonomy" id="35708"/>
    <lineage>
        <taxon>Eukaryota</taxon>
        <taxon>Viridiplantae</taxon>
        <taxon>Streptophyta</taxon>
        <taxon>Embryophyta</taxon>
        <taxon>Tracheophyta</taxon>
        <taxon>Spermatophyta</taxon>
        <taxon>Magnoliopsida</taxon>
        <taxon>Liliopsida</taxon>
        <taxon>Poales</taxon>
        <taxon>Poaceae</taxon>
        <taxon>PACMAD clade</taxon>
        <taxon>Arundinoideae</taxon>
        <taxon>Arundineae</taxon>
        <taxon>Arundo</taxon>
    </lineage>
</organism>
<dbReference type="EMBL" id="GBRH01204901">
    <property type="protein sequence ID" value="JAD92994.1"/>
    <property type="molecule type" value="Transcribed_RNA"/>
</dbReference>
<proteinExistence type="predicted"/>
<evidence type="ECO:0000313" key="1">
    <source>
        <dbReference type="EMBL" id="JAD92994.1"/>
    </source>
</evidence>
<reference evidence="1" key="2">
    <citation type="journal article" date="2015" name="Data Brief">
        <title>Shoot transcriptome of the giant reed, Arundo donax.</title>
        <authorList>
            <person name="Barrero R.A."/>
            <person name="Guerrero F.D."/>
            <person name="Moolhuijzen P."/>
            <person name="Goolsby J.A."/>
            <person name="Tidwell J."/>
            <person name="Bellgard S.E."/>
            <person name="Bellgard M.I."/>
        </authorList>
    </citation>
    <scope>NUCLEOTIDE SEQUENCE</scope>
    <source>
        <tissue evidence="1">Shoot tissue taken approximately 20 cm above the soil surface</tissue>
    </source>
</reference>
<dbReference type="AlphaFoldDB" id="A0A0A9DWN6"/>
<accession>A0A0A9DWN6</accession>
<reference evidence="1" key="1">
    <citation type="submission" date="2014-09" db="EMBL/GenBank/DDBJ databases">
        <authorList>
            <person name="Magalhaes I.L.F."/>
            <person name="Oliveira U."/>
            <person name="Santos F.R."/>
            <person name="Vidigal T.H.D.A."/>
            <person name="Brescovit A.D."/>
            <person name="Santos A.J."/>
        </authorList>
    </citation>
    <scope>NUCLEOTIDE SEQUENCE</scope>
    <source>
        <tissue evidence="1">Shoot tissue taken approximately 20 cm above the soil surface</tissue>
    </source>
</reference>
<name>A0A0A9DWN6_ARUDO</name>
<protein>
    <submittedName>
        <fullName evidence="1">Uncharacterized protein</fullName>
    </submittedName>
</protein>
<sequence>MFLEVDNSLMQGQLLSSCSINY</sequence>